<evidence type="ECO:0000256" key="18">
    <source>
        <dbReference type="PIRSR" id="PIRSR618044-1"/>
    </source>
</evidence>
<dbReference type="SMART" id="SM00936">
    <property type="entry name" value="PBP5_C"/>
    <property type="match status" value="1"/>
</dbReference>
<dbReference type="SUPFAM" id="SSF69189">
    <property type="entry name" value="Penicillin-binding protein associated domain"/>
    <property type="match status" value="1"/>
</dbReference>
<evidence type="ECO:0000259" key="22">
    <source>
        <dbReference type="SMART" id="SM00936"/>
    </source>
</evidence>
<keyword evidence="12" id="KW-0133">Cell shape</keyword>
<evidence type="ECO:0000256" key="17">
    <source>
        <dbReference type="ARBA" id="ARBA00060592"/>
    </source>
</evidence>
<feature type="active site" description="Proton acceptor" evidence="18">
    <location>
        <position position="69"/>
    </location>
</feature>
<dbReference type="GO" id="GO:0071555">
    <property type="term" value="P:cell wall organization"/>
    <property type="evidence" value="ECO:0007669"/>
    <property type="project" value="UniProtKB-KW"/>
</dbReference>
<dbReference type="EC" id="3.4.16.4" evidence="5"/>
<evidence type="ECO:0000256" key="16">
    <source>
        <dbReference type="ARBA" id="ARBA00034000"/>
    </source>
</evidence>
<dbReference type="GO" id="GO:0042803">
    <property type="term" value="F:protein homodimerization activity"/>
    <property type="evidence" value="ECO:0007669"/>
    <property type="project" value="UniProtKB-ARBA"/>
</dbReference>
<dbReference type="Pfam" id="PF00768">
    <property type="entry name" value="Peptidase_S11"/>
    <property type="match status" value="1"/>
</dbReference>
<dbReference type="Pfam" id="PF07943">
    <property type="entry name" value="PBP5_C"/>
    <property type="match status" value="1"/>
</dbReference>
<evidence type="ECO:0000256" key="15">
    <source>
        <dbReference type="ARBA" id="ARBA00023316"/>
    </source>
</evidence>
<keyword evidence="7" id="KW-0997">Cell inner membrane</keyword>
<keyword evidence="8 23" id="KW-0121">Carboxypeptidase</keyword>
<dbReference type="FunFam" id="3.40.710.10:FF:000001">
    <property type="entry name" value="D-alanyl-D-alanine serine-type carboxypeptidase"/>
    <property type="match status" value="1"/>
</dbReference>
<dbReference type="FunFam" id="2.60.410.10:FF:000001">
    <property type="entry name" value="D-alanyl-D-alanine carboxypeptidase dacA"/>
    <property type="match status" value="1"/>
</dbReference>
<feature type="active site" evidence="18">
    <location>
        <position position="132"/>
    </location>
</feature>
<evidence type="ECO:0000256" key="21">
    <source>
        <dbReference type="SAM" id="SignalP"/>
    </source>
</evidence>
<dbReference type="Gene3D" id="2.60.410.10">
    <property type="entry name" value="D-Ala-D-Ala carboxypeptidase, C-terminal domain"/>
    <property type="match status" value="1"/>
</dbReference>
<evidence type="ECO:0000256" key="4">
    <source>
        <dbReference type="ARBA" id="ARBA00007164"/>
    </source>
</evidence>
<protein>
    <recommendedName>
        <fullName evidence="5">serine-type D-Ala-D-Ala carboxypeptidase</fullName>
        <ecNumber evidence="5">3.4.16.4</ecNumber>
    </recommendedName>
</protein>
<dbReference type="UniPathway" id="UPA00219"/>
<feature type="binding site" evidence="19">
    <location>
        <position position="235"/>
    </location>
    <ligand>
        <name>substrate</name>
    </ligand>
</feature>
<dbReference type="PANTHER" id="PTHR21581">
    <property type="entry name" value="D-ALANYL-D-ALANINE CARBOXYPEPTIDASE"/>
    <property type="match status" value="1"/>
</dbReference>
<proteinExistence type="inferred from homology"/>
<keyword evidence="11" id="KW-0378">Hydrolase</keyword>
<evidence type="ECO:0000256" key="9">
    <source>
        <dbReference type="ARBA" id="ARBA00022670"/>
    </source>
</evidence>
<evidence type="ECO:0000256" key="6">
    <source>
        <dbReference type="ARBA" id="ARBA00022475"/>
    </source>
</evidence>
<keyword evidence="9" id="KW-0645">Protease</keyword>
<evidence type="ECO:0000256" key="12">
    <source>
        <dbReference type="ARBA" id="ARBA00022960"/>
    </source>
</evidence>
<dbReference type="RefSeq" id="WP_067423249.1">
    <property type="nucleotide sequence ID" value="NZ_CBCPID010000002.1"/>
</dbReference>
<evidence type="ECO:0000256" key="11">
    <source>
        <dbReference type="ARBA" id="ARBA00022801"/>
    </source>
</evidence>
<keyword evidence="14" id="KW-0472">Membrane</keyword>
<feature type="active site" description="Acyl-ester intermediate" evidence="18">
    <location>
        <position position="66"/>
    </location>
</feature>
<feature type="signal peptide" evidence="21">
    <location>
        <begin position="1"/>
        <end position="28"/>
    </location>
</feature>
<keyword evidence="15" id="KW-0961">Cell wall biogenesis/degradation</keyword>
<comment type="pathway">
    <text evidence="17">Glycan biosynthesis.</text>
</comment>
<dbReference type="GO" id="GO:0006508">
    <property type="term" value="P:proteolysis"/>
    <property type="evidence" value="ECO:0007669"/>
    <property type="project" value="UniProtKB-KW"/>
</dbReference>
<evidence type="ECO:0000256" key="3">
    <source>
        <dbReference type="ARBA" id="ARBA00004752"/>
    </source>
</evidence>
<comment type="pathway">
    <text evidence="3">Cell wall biogenesis; peptidoglycan biosynthesis.</text>
</comment>
<comment type="caution">
    <text evidence="23">The sequence shown here is derived from an EMBL/GenBank/DDBJ whole genome shotgun (WGS) entry which is preliminary data.</text>
</comment>
<comment type="subcellular location">
    <subcellularLocation>
        <location evidence="2">Cell inner membrane</location>
        <topology evidence="2">Peripheral membrane protein</topology>
    </subcellularLocation>
</comment>
<evidence type="ECO:0000313" key="24">
    <source>
        <dbReference type="Proteomes" id="UP000092247"/>
    </source>
</evidence>
<dbReference type="InterPro" id="IPR012338">
    <property type="entry name" value="Beta-lactam/transpept-like"/>
</dbReference>
<keyword evidence="6" id="KW-1003">Cell membrane</keyword>
<evidence type="ECO:0000256" key="8">
    <source>
        <dbReference type="ARBA" id="ARBA00022645"/>
    </source>
</evidence>
<dbReference type="InterPro" id="IPR012907">
    <property type="entry name" value="Peptidase_S11_C"/>
</dbReference>
<keyword evidence="10 21" id="KW-0732">Signal</keyword>
<dbReference type="EMBL" id="LZEX01000012">
    <property type="protein sequence ID" value="OBU07277.1"/>
    <property type="molecule type" value="Genomic_DNA"/>
</dbReference>
<dbReference type="InterPro" id="IPR018044">
    <property type="entry name" value="Peptidase_S11"/>
</dbReference>
<evidence type="ECO:0000256" key="2">
    <source>
        <dbReference type="ARBA" id="ARBA00004417"/>
    </source>
</evidence>
<accession>A0A1B8HDX8</accession>
<dbReference type="InterPro" id="IPR037167">
    <property type="entry name" value="Peptidase_S11_C_sf"/>
</dbReference>
<dbReference type="GO" id="GO:0008658">
    <property type="term" value="F:penicillin binding"/>
    <property type="evidence" value="ECO:0007669"/>
    <property type="project" value="UniProtKB-ARBA"/>
</dbReference>
<dbReference type="GO" id="GO:0009252">
    <property type="term" value="P:peptidoglycan biosynthetic process"/>
    <property type="evidence" value="ECO:0007669"/>
    <property type="project" value="UniProtKB-UniPathway"/>
</dbReference>
<reference evidence="23 24" key="1">
    <citation type="submission" date="2016-06" db="EMBL/GenBank/DDBJ databases">
        <authorList>
            <person name="Kjaerup R.B."/>
            <person name="Dalgaard T.S."/>
            <person name="Juul-Madsen H.R."/>
        </authorList>
    </citation>
    <scope>NUCLEOTIDE SEQUENCE [LARGE SCALE GENOMIC DNA]</scope>
    <source>
        <strain evidence="23 24">GCSL-Mp3</strain>
    </source>
</reference>
<dbReference type="GO" id="GO:0008360">
    <property type="term" value="P:regulation of cell shape"/>
    <property type="evidence" value="ECO:0007669"/>
    <property type="project" value="UniProtKB-KW"/>
</dbReference>
<evidence type="ECO:0000313" key="23">
    <source>
        <dbReference type="EMBL" id="OBU07277.1"/>
    </source>
</evidence>
<name>A0A1B8HDX8_9GAMM</name>
<sequence length="400" mass="43782">MQTVSSLRVTGLFSGLAFGFLSISNAFAVETPAAPEVDAKAYVLMDYNSGKILASHNADERLDPASLTKIMSSYVVGQAIKAGKISPDDIVTVGKNAWATGNPVLKGSSLMFLKPDDRVKLIDLNRGMVIQSGNDASIALAEYVSGSQETFVSQMNIDAKQIGLTNTYFKTVHGLDSEGQYSTARDMALLAQALITDVPDEYSIHKEKEYTFNKIRQPNRNRLLWSTNLNVDGVKTGHTNGAGHNLVASATDGPMRLISVVLGAPSDRVRFAESEKVLTWGFRFFETVTPVKADTPLTTERVWFGDISKVPLGAEKDIYVTIPKGKLKDLKASFELDSTTLEAPLAKNQVVGKINFILDGQVIEQRPLVVQQQVEEAGFFGRIWDYIVRFFAGLWSSIFG</sequence>
<evidence type="ECO:0000256" key="7">
    <source>
        <dbReference type="ARBA" id="ARBA00022519"/>
    </source>
</evidence>
<dbReference type="InterPro" id="IPR001967">
    <property type="entry name" value="Peptidase_S11_N"/>
</dbReference>
<gene>
    <name evidence="23" type="ORF">AYY17_04445</name>
</gene>
<dbReference type="AlphaFoldDB" id="A0A1B8HDX8"/>
<evidence type="ECO:0000256" key="1">
    <source>
        <dbReference type="ARBA" id="ARBA00003217"/>
    </source>
</evidence>
<comment type="catalytic activity">
    <reaction evidence="16">
        <text>Preferential cleavage: (Ac)2-L-Lys-D-Ala-|-D-Ala. Also transpeptidation of peptidyl-alanyl moieties that are N-acyl substituents of D-alanine.</text>
        <dbReference type="EC" id="3.4.16.4"/>
    </reaction>
</comment>
<feature type="domain" description="Peptidase S11 D-Ala-D-Ala carboxypeptidase A C-terminal" evidence="22">
    <location>
        <begin position="285"/>
        <end position="376"/>
    </location>
</feature>
<keyword evidence="13" id="KW-0573">Peptidoglycan synthesis</keyword>
<dbReference type="GO" id="GO:0009002">
    <property type="term" value="F:serine-type D-Ala-D-Ala carboxypeptidase activity"/>
    <property type="evidence" value="ECO:0007669"/>
    <property type="project" value="UniProtKB-EC"/>
</dbReference>
<evidence type="ECO:0000256" key="13">
    <source>
        <dbReference type="ARBA" id="ARBA00022984"/>
    </source>
</evidence>
<organism evidence="23 24">
    <name type="scientific">Morganella psychrotolerans</name>
    <dbReference type="NCBI Taxonomy" id="368603"/>
    <lineage>
        <taxon>Bacteria</taxon>
        <taxon>Pseudomonadati</taxon>
        <taxon>Pseudomonadota</taxon>
        <taxon>Gammaproteobacteria</taxon>
        <taxon>Enterobacterales</taxon>
        <taxon>Morganellaceae</taxon>
        <taxon>Morganella</taxon>
    </lineage>
</organism>
<dbReference type="GO" id="GO:0005886">
    <property type="term" value="C:plasma membrane"/>
    <property type="evidence" value="ECO:0007669"/>
    <property type="project" value="UniProtKB-SubCell"/>
</dbReference>
<dbReference type="InterPro" id="IPR015956">
    <property type="entry name" value="Peniciliin-bd_prot_C_sf"/>
</dbReference>
<dbReference type="Proteomes" id="UP000092247">
    <property type="component" value="Unassembled WGS sequence"/>
</dbReference>
<dbReference type="Gene3D" id="3.40.710.10">
    <property type="entry name" value="DD-peptidase/beta-lactamase superfamily"/>
    <property type="match status" value="1"/>
</dbReference>
<dbReference type="PRINTS" id="PR00725">
    <property type="entry name" value="DADACBPTASE1"/>
</dbReference>
<dbReference type="SUPFAM" id="SSF56601">
    <property type="entry name" value="beta-lactamase/transpeptidase-like"/>
    <property type="match status" value="1"/>
</dbReference>
<evidence type="ECO:0000256" key="10">
    <source>
        <dbReference type="ARBA" id="ARBA00022729"/>
    </source>
</evidence>
<feature type="chain" id="PRO_5008609549" description="serine-type D-Ala-D-Ala carboxypeptidase" evidence="21">
    <location>
        <begin position="29"/>
        <end position="400"/>
    </location>
</feature>
<dbReference type="GO" id="GO:0030288">
    <property type="term" value="C:outer membrane-bounded periplasmic space"/>
    <property type="evidence" value="ECO:0007669"/>
    <property type="project" value="UniProtKB-ARBA"/>
</dbReference>
<evidence type="ECO:0000256" key="19">
    <source>
        <dbReference type="PIRSR" id="PIRSR618044-2"/>
    </source>
</evidence>
<comment type="similarity">
    <text evidence="4 20">Belongs to the peptidase S11 family.</text>
</comment>
<evidence type="ECO:0000256" key="20">
    <source>
        <dbReference type="RuleBase" id="RU004016"/>
    </source>
</evidence>
<dbReference type="PANTHER" id="PTHR21581:SF6">
    <property type="entry name" value="TRAFFICKING PROTEIN PARTICLE COMPLEX SUBUNIT 12"/>
    <property type="match status" value="1"/>
</dbReference>
<evidence type="ECO:0000256" key="14">
    <source>
        <dbReference type="ARBA" id="ARBA00023136"/>
    </source>
</evidence>
<comment type="function">
    <text evidence="1">Removes C-terminal D-alanyl residues from sugar-peptide cell wall precursors.</text>
</comment>
<evidence type="ECO:0000256" key="5">
    <source>
        <dbReference type="ARBA" id="ARBA00012448"/>
    </source>
</evidence>